<dbReference type="SUPFAM" id="SSF158622">
    <property type="entry name" value="YheA/YmcA-like"/>
    <property type="match status" value="1"/>
</dbReference>
<protein>
    <recommendedName>
        <fullName evidence="3">Cell fate regulator YmcA, YheA/YmcA/DUF963 family (Controls sporulation, competence, biofilm development)</fullName>
    </recommendedName>
</protein>
<dbReference type="PANTHER" id="PTHR38448:SF1">
    <property type="entry name" value="YLBF FAMILY REGULATOR"/>
    <property type="match status" value="1"/>
</dbReference>
<dbReference type="RefSeq" id="WP_188497313.1">
    <property type="nucleotide sequence ID" value="NZ_BMFV01000014.1"/>
</dbReference>
<comment type="caution">
    <text evidence="1">The sequence shown here is derived from an EMBL/GenBank/DDBJ whole genome shotgun (WGS) entry which is preliminary data.</text>
</comment>
<accession>A0A8J2ZVM2</accession>
<proteinExistence type="predicted"/>
<dbReference type="Pfam" id="PF06133">
    <property type="entry name" value="Com_YlbF"/>
    <property type="match status" value="1"/>
</dbReference>
<dbReference type="EMBL" id="BMFV01000014">
    <property type="protein sequence ID" value="GGH81917.1"/>
    <property type="molecule type" value="Genomic_DNA"/>
</dbReference>
<evidence type="ECO:0000313" key="1">
    <source>
        <dbReference type="EMBL" id="GGH81917.1"/>
    </source>
</evidence>
<dbReference type="InterPro" id="IPR052767">
    <property type="entry name" value="Bact_com_dev_regulator"/>
</dbReference>
<evidence type="ECO:0008006" key="3">
    <source>
        <dbReference type="Google" id="ProtNLM"/>
    </source>
</evidence>
<reference evidence="1" key="1">
    <citation type="journal article" date="2014" name="Int. J. Syst. Evol. Microbiol.">
        <title>Complete genome sequence of Corynebacterium casei LMG S-19264T (=DSM 44701T), isolated from a smear-ripened cheese.</title>
        <authorList>
            <consortium name="US DOE Joint Genome Institute (JGI-PGF)"/>
            <person name="Walter F."/>
            <person name="Albersmeier A."/>
            <person name="Kalinowski J."/>
            <person name="Ruckert C."/>
        </authorList>
    </citation>
    <scope>NUCLEOTIDE SEQUENCE</scope>
    <source>
        <strain evidence="1">CGMCC 1.12777</strain>
    </source>
</reference>
<dbReference type="Proteomes" id="UP000656813">
    <property type="component" value="Unassembled WGS sequence"/>
</dbReference>
<gene>
    <name evidence="1" type="primary">ymcA</name>
    <name evidence="1" type="ORF">GCM10007096_20520</name>
</gene>
<dbReference type="AlphaFoldDB" id="A0A8J2ZVM2"/>
<reference evidence="1" key="2">
    <citation type="submission" date="2020-09" db="EMBL/GenBank/DDBJ databases">
        <authorList>
            <person name="Sun Q."/>
            <person name="Zhou Y."/>
        </authorList>
    </citation>
    <scope>NUCLEOTIDE SEQUENCE</scope>
    <source>
        <strain evidence="1">CGMCC 1.12777</strain>
    </source>
</reference>
<keyword evidence="2" id="KW-1185">Reference proteome</keyword>
<dbReference type="InterPro" id="IPR016783">
    <property type="entry name" value="Biofilm_formation_YmcA"/>
</dbReference>
<organism evidence="1 2">
    <name type="scientific">Pullulanibacillus pueri</name>
    <dbReference type="NCBI Taxonomy" id="1437324"/>
    <lineage>
        <taxon>Bacteria</taxon>
        <taxon>Bacillati</taxon>
        <taxon>Bacillota</taxon>
        <taxon>Bacilli</taxon>
        <taxon>Bacillales</taxon>
        <taxon>Sporolactobacillaceae</taxon>
        <taxon>Pullulanibacillus</taxon>
    </lineage>
</organism>
<name>A0A8J2ZVM2_9BACL</name>
<dbReference type="Gene3D" id="1.20.1500.10">
    <property type="entry name" value="YheA/YmcA-like"/>
    <property type="match status" value="1"/>
</dbReference>
<dbReference type="InterPro" id="IPR023378">
    <property type="entry name" value="YheA/YmcA-like_dom_sf"/>
</dbReference>
<dbReference type="PANTHER" id="PTHR38448">
    <property type="entry name" value="REGULATORY PROTEIN YLBF-RELATED"/>
    <property type="match status" value="1"/>
</dbReference>
<evidence type="ECO:0000313" key="2">
    <source>
        <dbReference type="Proteomes" id="UP000656813"/>
    </source>
</evidence>
<dbReference type="PIRSF" id="PIRSF021287">
    <property type="entry name" value="Biofilm_formation_YmcA"/>
    <property type="match status" value="1"/>
</dbReference>
<sequence>MSKFTRDEIMKRTHELALMLAETEEVDFFKRAEEAINQNEKVQQIIKRIKLLQKESVNLQHFQKHEAYKRNEQKIDELMKELDEIPVVQEFKQSQTDVNDLLQYISITISNRVSDEIIKATGGDLLKGETGSALKAHEGEDQCG</sequence>
<dbReference type="InterPro" id="IPR010368">
    <property type="entry name" value="Com_YlbF"/>
</dbReference>